<sequence>MFAGNDAGIAGLIATGKKRGKNRPRSRDGDGSIAASGTAARAS</sequence>
<proteinExistence type="predicted"/>
<dbReference type="AlphaFoldDB" id="A0A2P9HNM8"/>
<reference evidence="3" key="1">
    <citation type="submission" date="2017-12" db="EMBL/GenBank/DDBJ databases">
        <authorList>
            <person name="Diaz M."/>
        </authorList>
    </citation>
    <scope>NUCLEOTIDE SEQUENCE [LARGE SCALE GENOMIC DNA]</scope>
    <source>
        <strain evidence="3">FI11154</strain>
    </source>
</reference>
<name>A0A2P9HNM8_9HYPH</name>
<feature type="region of interest" description="Disordered" evidence="1">
    <location>
        <begin position="1"/>
        <end position="43"/>
    </location>
</feature>
<organism evidence="2 3">
    <name type="scientific">Ochrobactrum soli</name>
    <dbReference type="NCBI Taxonomy" id="2448455"/>
    <lineage>
        <taxon>Bacteria</taxon>
        <taxon>Pseudomonadati</taxon>
        <taxon>Pseudomonadota</taxon>
        <taxon>Alphaproteobacteria</taxon>
        <taxon>Hyphomicrobiales</taxon>
        <taxon>Brucellaceae</taxon>
        <taxon>Brucella/Ochrobactrum group</taxon>
        <taxon>Ochrobactrum</taxon>
    </lineage>
</organism>
<evidence type="ECO:0000313" key="2">
    <source>
        <dbReference type="EMBL" id="SPL65726.1"/>
    </source>
</evidence>
<accession>A0A2P9HNM8</accession>
<evidence type="ECO:0000256" key="1">
    <source>
        <dbReference type="SAM" id="MobiDB-lite"/>
    </source>
</evidence>
<gene>
    <name evidence="2" type="ORF">OHAE_1593</name>
</gene>
<protein>
    <submittedName>
        <fullName evidence="2">Uncharacterized protein</fullName>
    </submittedName>
</protein>
<dbReference type="Proteomes" id="UP000246073">
    <property type="component" value="Unassembled WGS sequence"/>
</dbReference>
<dbReference type="EMBL" id="OOFM01000005">
    <property type="protein sequence ID" value="SPL65726.1"/>
    <property type="molecule type" value="Genomic_DNA"/>
</dbReference>
<evidence type="ECO:0000313" key="3">
    <source>
        <dbReference type="Proteomes" id="UP000246073"/>
    </source>
</evidence>